<keyword evidence="2" id="KW-1185">Reference proteome</keyword>
<comment type="caution">
    <text evidence="1">The sequence shown here is derived from an EMBL/GenBank/DDBJ whole genome shotgun (WGS) entry which is preliminary data.</text>
</comment>
<dbReference type="Pfam" id="PF09055">
    <property type="entry name" value="Sod_Ni"/>
    <property type="match status" value="1"/>
</dbReference>
<proteinExistence type="predicted"/>
<dbReference type="Proteomes" id="UP000732105">
    <property type="component" value="Unassembled WGS sequence"/>
</dbReference>
<accession>A0ABX1WR56</accession>
<dbReference type="Gene3D" id="1.20.120.400">
    <property type="entry name" value="Nickel-containing superoxide dismutase"/>
    <property type="match status" value="1"/>
</dbReference>
<protein>
    <submittedName>
        <fullName evidence="1">Superoxide dismutase</fullName>
    </submittedName>
</protein>
<evidence type="ECO:0000313" key="1">
    <source>
        <dbReference type="EMBL" id="NOU58562.1"/>
    </source>
</evidence>
<gene>
    <name evidence="1" type="ORF">ELS83_01940</name>
</gene>
<dbReference type="EMBL" id="RZNH01000002">
    <property type="protein sequence ID" value="NOU58562.1"/>
    <property type="molecule type" value="Genomic_DNA"/>
</dbReference>
<name>A0ABX1WR56_9BACT</name>
<dbReference type="InterPro" id="IPR014123">
    <property type="entry name" value="Superoxide_dismutase_Ni-type"/>
</dbReference>
<evidence type="ECO:0000313" key="2">
    <source>
        <dbReference type="Proteomes" id="UP000732105"/>
    </source>
</evidence>
<dbReference type="InterPro" id="IPR036502">
    <property type="entry name" value="NiSOD_sf"/>
</dbReference>
<reference evidence="1 2" key="1">
    <citation type="submission" date="2018-12" db="EMBL/GenBank/DDBJ databases">
        <title>Marinifilum JC070 sp. nov., a marine bacterium isolated from Yongle Blue Hole in the South China Sea.</title>
        <authorList>
            <person name="Fu T."/>
        </authorList>
    </citation>
    <scope>NUCLEOTIDE SEQUENCE [LARGE SCALE GENOMIC DNA]</scope>
    <source>
        <strain evidence="1 2">JC070</strain>
    </source>
</reference>
<sequence length="163" mass="18793">MKQILKVSGLGLILTLFLVVGNVKNTYAHCEIPCGIYADSVRVALMSEHITTIEKSMKMIVELSSEENVNFNQLVRWVNNKEEHAKKIQDIATQYFMFQRVKVTDDAEKMKKNQKLLAVLHQICVYAMKAKQTTDLKYIKKLNSAVHDFSHLYFGPGKHHHHH</sequence>
<organism evidence="1 2">
    <name type="scientific">Marinifilum caeruleilacunae</name>
    <dbReference type="NCBI Taxonomy" id="2499076"/>
    <lineage>
        <taxon>Bacteria</taxon>
        <taxon>Pseudomonadati</taxon>
        <taxon>Bacteroidota</taxon>
        <taxon>Bacteroidia</taxon>
        <taxon>Marinilabiliales</taxon>
        <taxon>Marinifilaceae</taxon>
    </lineage>
</organism>
<dbReference type="RefSeq" id="WP_171593829.1">
    <property type="nucleotide sequence ID" value="NZ_RZNH01000002.1"/>
</dbReference>
<dbReference type="SUPFAM" id="SSF109770">
    <property type="entry name" value="Nickel-containing superoxide dismutase, NiSOD"/>
    <property type="match status" value="1"/>
</dbReference>